<comment type="caution">
    <text evidence="1">The sequence shown here is derived from an EMBL/GenBank/DDBJ whole genome shotgun (WGS) entry which is preliminary data.</text>
</comment>
<reference evidence="1" key="1">
    <citation type="journal article" date="2014" name="Front. Microbiol.">
        <title>High frequency of phylogenetically diverse reductive dehalogenase-homologous genes in deep subseafloor sedimentary metagenomes.</title>
        <authorList>
            <person name="Kawai M."/>
            <person name="Futagami T."/>
            <person name="Toyoda A."/>
            <person name="Takaki Y."/>
            <person name="Nishi S."/>
            <person name="Hori S."/>
            <person name="Arai W."/>
            <person name="Tsubouchi T."/>
            <person name="Morono Y."/>
            <person name="Uchiyama I."/>
            <person name="Ito T."/>
            <person name="Fujiyama A."/>
            <person name="Inagaki F."/>
            <person name="Takami H."/>
        </authorList>
    </citation>
    <scope>NUCLEOTIDE SEQUENCE</scope>
    <source>
        <strain evidence="1">Expedition CK06-06</strain>
    </source>
</reference>
<accession>X0SZ45</accession>
<protein>
    <submittedName>
        <fullName evidence="1">Uncharacterized protein</fullName>
    </submittedName>
</protein>
<proteinExistence type="predicted"/>
<sequence length="141" mass="15803">PPESLPQTPVAAAALVVSYYWPAGGSIHVIDENKALVLRRSGGWEVIRENDCVYRVEGRRGTQRSSRLSIDFSKLVSYQTQGRKKMRLLGDSGLWCSYFNGYKQGTCFDAVPLQVRRVADISRILRAIQFIQGFCSSQGPF</sequence>
<dbReference type="EMBL" id="BARS01005151">
    <property type="protein sequence ID" value="GAF69070.1"/>
    <property type="molecule type" value="Genomic_DNA"/>
</dbReference>
<name>X0SZ45_9ZZZZ</name>
<organism evidence="1">
    <name type="scientific">marine sediment metagenome</name>
    <dbReference type="NCBI Taxonomy" id="412755"/>
    <lineage>
        <taxon>unclassified sequences</taxon>
        <taxon>metagenomes</taxon>
        <taxon>ecological metagenomes</taxon>
    </lineage>
</organism>
<dbReference type="AlphaFoldDB" id="X0SZ45"/>
<evidence type="ECO:0000313" key="1">
    <source>
        <dbReference type="EMBL" id="GAF69070.1"/>
    </source>
</evidence>
<feature type="non-terminal residue" evidence="1">
    <location>
        <position position="1"/>
    </location>
</feature>
<gene>
    <name evidence="1" type="ORF">S01H1_10083</name>
</gene>